<dbReference type="SUPFAM" id="SSF51126">
    <property type="entry name" value="Pectin lyase-like"/>
    <property type="match status" value="1"/>
</dbReference>
<dbReference type="Gene3D" id="2.160.20.10">
    <property type="entry name" value="Single-stranded right-handed beta-helix, Pectin lyase-like"/>
    <property type="match status" value="1"/>
</dbReference>
<feature type="compositionally biased region" description="Basic and acidic residues" evidence="1">
    <location>
        <begin position="136"/>
        <end position="148"/>
    </location>
</feature>
<feature type="signal peptide" evidence="2">
    <location>
        <begin position="1"/>
        <end position="20"/>
    </location>
</feature>
<feature type="chain" id="PRO_5032991888" description="Right handed beta helix domain-containing protein" evidence="2">
    <location>
        <begin position="21"/>
        <end position="649"/>
    </location>
</feature>
<keyword evidence="2" id="KW-0732">Signal</keyword>
<evidence type="ECO:0008006" key="5">
    <source>
        <dbReference type="Google" id="ProtNLM"/>
    </source>
</evidence>
<protein>
    <recommendedName>
        <fullName evidence="5">Right handed beta helix domain-containing protein</fullName>
    </recommendedName>
</protein>
<dbReference type="EMBL" id="WTYV01000007">
    <property type="protein sequence ID" value="MXO72965.1"/>
    <property type="molecule type" value="Genomic_DNA"/>
</dbReference>
<dbReference type="Proteomes" id="UP000466966">
    <property type="component" value="Unassembled WGS sequence"/>
</dbReference>
<feature type="region of interest" description="Disordered" evidence="1">
    <location>
        <begin position="136"/>
        <end position="160"/>
    </location>
</feature>
<organism evidence="3 4">
    <name type="scientific">Alteraurantiacibacter buctensis</name>
    <dbReference type="NCBI Taxonomy" id="1503981"/>
    <lineage>
        <taxon>Bacteria</taxon>
        <taxon>Pseudomonadati</taxon>
        <taxon>Pseudomonadota</taxon>
        <taxon>Alphaproteobacteria</taxon>
        <taxon>Sphingomonadales</taxon>
        <taxon>Erythrobacteraceae</taxon>
        <taxon>Alteraurantiacibacter</taxon>
    </lineage>
</organism>
<accession>A0A844YX93</accession>
<name>A0A844YX93_9SPHN</name>
<dbReference type="RefSeq" id="WP_160772905.1">
    <property type="nucleotide sequence ID" value="NZ_WTYV01000007.1"/>
</dbReference>
<dbReference type="InterPro" id="IPR012334">
    <property type="entry name" value="Pectin_lyas_fold"/>
</dbReference>
<evidence type="ECO:0000313" key="4">
    <source>
        <dbReference type="Proteomes" id="UP000466966"/>
    </source>
</evidence>
<sequence>MAAAALALVAGAAATGPARAQDDTREVRAGELVVEPATLMALGFEWYIEGDNNRDAAVAVSYRPAGSGEQWREALPLLRLSGEEIRQPPSFDVVTPNMFAGSVFDLAEDTEYEVRLQLSDPDGTSGETTRTVTVRTRAEPRPATDGRRFHVYPPGHQGEKQEPAFSSLLEAYNTGANGADWSNSFLPRVQPGDTIVMHAGTYSQDRRQYGGRGMGTLFDGTMYLTAKGTAERPIAIVAAGDGEVIIDGGGNHVLFNLQAADHHHFEGLTIRNTDVAFDLGHKRIGGAVGFVLKHSRIEDVGRGVSTDWGGARDFYIADNTFMGRNDPDRLMGWIGRTWNQLPGFPQPLLSEYAIKVFGSGHVIAHNLVANFHDGIDHATYGNPDDWPDTPRDRMPVALDIYNNDIRNVDDNCIEADGAMFNVRVMRNRCFNHAHRALSTQPALGGPIYFIRNIVYNAPEGGALKLTANSAGVILYNNTFLSEVHQMGPTSNVHFRNNLILGQGAWPQVFSTEEFTAYSSSDYNGFGPATAGGNTFAIVRPANGATSWSARRTETTFADLASYAAATGRDRSSVIVDWTSFVRASPPDPTNPTRNYDPADFDFSLAVSSPAVDAGTILPNVSDRFTGRGPDLGAIEAGQPFVVGPREPVG</sequence>
<evidence type="ECO:0000313" key="3">
    <source>
        <dbReference type="EMBL" id="MXO72965.1"/>
    </source>
</evidence>
<dbReference type="InterPro" id="IPR011050">
    <property type="entry name" value="Pectin_lyase_fold/virulence"/>
</dbReference>
<reference evidence="3 4" key="1">
    <citation type="submission" date="2019-12" db="EMBL/GenBank/DDBJ databases">
        <title>Genomic-based taxomic classification of the family Erythrobacteraceae.</title>
        <authorList>
            <person name="Xu L."/>
        </authorList>
    </citation>
    <scope>NUCLEOTIDE SEQUENCE [LARGE SCALE GENOMIC DNA]</scope>
    <source>
        <strain evidence="3 4">M0322</strain>
    </source>
</reference>
<dbReference type="OrthoDB" id="6475864at2"/>
<comment type="caution">
    <text evidence="3">The sequence shown here is derived from an EMBL/GenBank/DDBJ whole genome shotgun (WGS) entry which is preliminary data.</text>
</comment>
<dbReference type="AlphaFoldDB" id="A0A844YX93"/>
<evidence type="ECO:0000256" key="1">
    <source>
        <dbReference type="SAM" id="MobiDB-lite"/>
    </source>
</evidence>
<keyword evidence="4" id="KW-1185">Reference proteome</keyword>
<gene>
    <name evidence="3" type="ORF">GRI99_15145</name>
</gene>
<evidence type="ECO:0000256" key="2">
    <source>
        <dbReference type="SAM" id="SignalP"/>
    </source>
</evidence>
<proteinExistence type="predicted"/>